<dbReference type="Proteomes" id="UP000034681">
    <property type="component" value="Unassembled WGS sequence"/>
</dbReference>
<dbReference type="AlphaFoldDB" id="A0A0M2Q297"/>
<keyword evidence="1" id="KW-0732">Signal</keyword>
<dbReference type="EMBL" id="AJTX02000003">
    <property type="protein sequence ID" value="KKJ00747.1"/>
    <property type="molecule type" value="Genomic_DNA"/>
</dbReference>
<comment type="caution">
    <text evidence="3">The sequence shown here is derived from an EMBL/GenBank/DDBJ whole genome shotgun (WGS) entry which is preliminary data.</text>
</comment>
<dbReference type="eggNOG" id="COG2326">
    <property type="taxonomic scope" value="Bacteria"/>
</dbReference>
<dbReference type="PANTHER" id="PTHR34383">
    <property type="entry name" value="POLYPHOSPHATE:AMP PHOSPHOTRANSFERASE-RELATED"/>
    <property type="match status" value="1"/>
</dbReference>
<evidence type="ECO:0000313" key="3">
    <source>
        <dbReference type="EMBL" id="KKJ00747.1"/>
    </source>
</evidence>
<evidence type="ECO:0000313" key="4">
    <source>
        <dbReference type="Proteomes" id="UP000034681"/>
    </source>
</evidence>
<evidence type="ECO:0000256" key="1">
    <source>
        <dbReference type="SAM" id="SignalP"/>
    </source>
</evidence>
<organism evidence="3 4">
    <name type="scientific">Prochlorothrix hollandica PCC 9006 = CALU 1027</name>
    <dbReference type="NCBI Taxonomy" id="317619"/>
    <lineage>
        <taxon>Bacteria</taxon>
        <taxon>Bacillati</taxon>
        <taxon>Cyanobacteriota</taxon>
        <taxon>Cyanophyceae</taxon>
        <taxon>Prochlorotrichales</taxon>
        <taxon>Prochlorotrichaceae</taxon>
        <taxon>Prochlorothrix</taxon>
    </lineage>
</organism>
<dbReference type="OrthoDB" id="9775224at2"/>
<dbReference type="Pfam" id="PF03976">
    <property type="entry name" value="PPK2"/>
    <property type="match status" value="1"/>
</dbReference>
<dbReference type="SUPFAM" id="SSF52540">
    <property type="entry name" value="P-loop containing nucleoside triphosphate hydrolases"/>
    <property type="match status" value="1"/>
</dbReference>
<proteinExistence type="predicted"/>
<feature type="domain" description="Polyphosphate kinase-2-related" evidence="2">
    <location>
        <begin position="29"/>
        <end position="98"/>
    </location>
</feature>
<gene>
    <name evidence="3" type="ORF">PROH_05630</name>
</gene>
<reference evidence="3" key="1">
    <citation type="submission" date="2012-04" db="EMBL/GenBank/DDBJ databases">
        <authorList>
            <person name="Borisov I.G."/>
            <person name="Ivanikova N.V."/>
            <person name="Pinevich A.V."/>
        </authorList>
    </citation>
    <scope>NUCLEOTIDE SEQUENCE</scope>
    <source>
        <strain evidence="3">CALU 1027</strain>
    </source>
</reference>
<sequence>MARCVLVACLVLCCGTCSQPLTLNPSSSVILEGWAASGKGALMKKVVKYMDPRGFQVHSMGPANPEERSYPFLWRFWQKMPPKGNINILYHSWYTRVLQQS</sequence>
<dbReference type="InterPro" id="IPR027417">
    <property type="entry name" value="P-loop_NTPase"/>
</dbReference>
<protein>
    <recommendedName>
        <fullName evidence="2">Polyphosphate kinase-2-related domain-containing protein</fullName>
    </recommendedName>
</protein>
<dbReference type="Gene3D" id="3.40.50.300">
    <property type="entry name" value="P-loop containing nucleotide triphosphate hydrolases"/>
    <property type="match status" value="1"/>
</dbReference>
<evidence type="ECO:0000259" key="2">
    <source>
        <dbReference type="Pfam" id="PF03976"/>
    </source>
</evidence>
<name>A0A0M2Q297_PROHO</name>
<dbReference type="PANTHER" id="PTHR34383:SF3">
    <property type="entry name" value="POLYPHOSPHATE:AMP PHOSPHOTRANSFERASE"/>
    <property type="match status" value="1"/>
</dbReference>
<feature type="signal peptide" evidence="1">
    <location>
        <begin position="1"/>
        <end position="23"/>
    </location>
</feature>
<keyword evidence="4" id="KW-1185">Reference proteome</keyword>
<dbReference type="STRING" id="317619.GCA_000332315_04548"/>
<feature type="chain" id="PRO_5005639592" description="Polyphosphate kinase-2-related domain-containing protein" evidence="1">
    <location>
        <begin position="24"/>
        <end position="101"/>
    </location>
</feature>
<dbReference type="InterPro" id="IPR022488">
    <property type="entry name" value="PPK2-related"/>
</dbReference>
<accession>A0A0M2Q297</accession>